<dbReference type="InterPro" id="IPR046938">
    <property type="entry name" value="DNA_clamp_sf"/>
</dbReference>
<dbReference type="EMBL" id="CP000818">
    <property type="protein sequence ID" value="ACA42276.1"/>
    <property type="molecule type" value="Genomic_DNA"/>
</dbReference>
<comment type="subcellular location">
    <subcellularLocation>
        <location evidence="1">Cytoplasm</location>
    </subcellularLocation>
</comment>
<keyword evidence="7" id="KW-0239">DNA-directed DNA polymerase</keyword>
<gene>
    <name evidence="9" type="ordered locus">Bsph_p046</name>
</gene>
<dbReference type="Gene3D" id="3.10.150.10">
    <property type="entry name" value="DNA Polymerase III, subunit A, domain 2"/>
    <property type="match status" value="2"/>
</dbReference>
<keyword evidence="3" id="KW-0963">Cytoplasm</keyword>
<keyword evidence="6" id="KW-0235">DNA replication</keyword>
<dbReference type="GO" id="GO:0003887">
    <property type="term" value="F:DNA-directed DNA polymerase activity"/>
    <property type="evidence" value="ECO:0007669"/>
    <property type="project" value="UniProtKB-KW"/>
</dbReference>
<proteinExistence type="inferred from homology"/>
<evidence type="ECO:0000256" key="2">
    <source>
        <dbReference type="ARBA" id="ARBA00010752"/>
    </source>
</evidence>
<dbReference type="GO" id="GO:0006271">
    <property type="term" value="P:DNA strand elongation involved in DNA replication"/>
    <property type="evidence" value="ECO:0007669"/>
    <property type="project" value="TreeGrafter"/>
</dbReference>
<keyword evidence="8" id="KW-0238">DNA-binding</keyword>
<dbReference type="GO" id="GO:0009360">
    <property type="term" value="C:DNA polymerase III complex"/>
    <property type="evidence" value="ECO:0007669"/>
    <property type="project" value="InterPro"/>
</dbReference>
<keyword evidence="5" id="KW-0548">Nucleotidyltransferase</keyword>
<dbReference type="PANTHER" id="PTHR30478:SF0">
    <property type="entry name" value="BETA SLIDING CLAMP"/>
    <property type="match status" value="1"/>
</dbReference>
<evidence type="ECO:0008006" key="11">
    <source>
        <dbReference type="Google" id="ProtNLM"/>
    </source>
</evidence>
<evidence type="ECO:0000256" key="4">
    <source>
        <dbReference type="ARBA" id="ARBA00022679"/>
    </source>
</evidence>
<keyword evidence="9" id="KW-0614">Plasmid</keyword>
<dbReference type="HOGENOM" id="CLU_701701_0_0_9"/>
<dbReference type="GO" id="GO:0003677">
    <property type="term" value="F:DNA binding"/>
    <property type="evidence" value="ECO:0007669"/>
    <property type="project" value="UniProtKB-KW"/>
</dbReference>
<dbReference type="GO" id="GO:0005737">
    <property type="term" value="C:cytoplasm"/>
    <property type="evidence" value="ECO:0007669"/>
    <property type="project" value="UniProtKB-SubCell"/>
</dbReference>
<dbReference type="PANTHER" id="PTHR30478">
    <property type="entry name" value="DNA POLYMERASE III SUBUNIT BETA"/>
    <property type="match status" value="1"/>
</dbReference>
<evidence type="ECO:0000313" key="10">
    <source>
        <dbReference type="Proteomes" id="UP000002164"/>
    </source>
</evidence>
<organism evidence="9 10">
    <name type="scientific">Lysinibacillus sphaericus (strain C3-41)</name>
    <dbReference type="NCBI Taxonomy" id="444177"/>
    <lineage>
        <taxon>Bacteria</taxon>
        <taxon>Bacillati</taxon>
        <taxon>Bacillota</taxon>
        <taxon>Bacilli</taxon>
        <taxon>Bacillales</taxon>
        <taxon>Bacillaceae</taxon>
        <taxon>Lysinibacillus</taxon>
    </lineage>
</organism>
<sequence length="393" mass="44516">MFSKIDTNFLGRGTAMFRINSKDLKIVVERVMKSARRAKLKNTVIDVIASGTTIILKFGGSELFVSQKIEANITKELNFSTTVMELNLKVSALPNNELITVEEKDNKIYFKWGRSSLVRVERVDNQCIEMSFEGQGESYEWSYNSIQRITRNMTSFTAINGTAEAKKIPQLAGIYIQYKKEYTELHASDSKKAISMVETDIKWFDEPAAIPTETWFAMYELLSEDSIINISSNGKSLVKFESESTVIISRIIIGTYPDLSSIYVQPEQTATRWTIDRLELLEATRRARHLITTTGSNIELNSDGKKTYLVLKDQLVQQIGAMIVGDIKRFIINPEDLELILSILKTEDIVLCYRSLSSSMTIYGIADEESDEESEDKKGEMNIKCMLSTMVGK</sequence>
<evidence type="ECO:0000256" key="3">
    <source>
        <dbReference type="ARBA" id="ARBA00022490"/>
    </source>
</evidence>
<dbReference type="AlphaFoldDB" id="B1I0B7"/>
<accession>B1I0B7</accession>
<dbReference type="InterPro" id="IPR001001">
    <property type="entry name" value="DNA_polIII_beta"/>
</dbReference>
<reference evidence="9 10" key="1">
    <citation type="journal article" date="2008" name="J. Bacteriol.">
        <title>Complete genome sequence of the mosquitocidal bacterium Bacillus sphaericus C3-41 and comparison with those of closely related Bacillus species.</title>
        <authorList>
            <person name="Hu X."/>
            <person name="Fan W."/>
            <person name="Han B."/>
            <person name="Liu H."/>
            <person name="Zheng D."/>
            <person name="Li Q."/>
            <person name="Dong W."/>
            <person name="Yan J."/>
            <person name="Gao M."/>
            <person name="Berry C."/>
            <person name="Yuan Z."/>
        </authorList>
    </citation>
    <scope>NUCLEOTIDE SEQUENCE [LARGE SCALE GENOMIC DNA]</scope>
    <source>
        <strain evidence="9 10">C3-41</strain>
        <plasmid evidence="9 10">pBsph</plasmid>
    </source>
</reference>
<evidence type="ECO:0000313" key="9">
    <source>
        <dbReference type="EMBL" id="ACA42276.1"/>
    </source>
</evidence>
<dbReference type="KEGG" id="lsp:Bsph_p046"/>
<evidence type="ECO:0000256" key="8">
    <source>
        <dbReference type="ARBA" id="ARBA00023125"/>
    </source>
</evidence>
<name>B1I0B7_LYSSC</name>
<geneLocation type="plasmid" evidence="9 10">
    <name>pBsph</name>
</geneLocation>
<evidence type="ECO:0000256" key="7">
    <source>
        <dbReference type="ARBA" id="ARBA00022932"/>
    </source>
</evidence>
<evidence type="ECO:0000256" key="6">
    <source>
        <dbReference type="ARBA" id="ARBA00022705"/>
    </source>
</evidence>
<keyword evidence="4" id="KW-0808">Transferase</keyword>
<dbReference type="EnsemblBacteria" id="ACA42276">
    <property type="protein sequence ID" value="ACA42276"/>
    <property type="gene ID" value="Bsph_p046"/>
</dbReference>
<dbReference type="Proteomes" id="UP000002164">
    <property type="component" value="Plasmid pBsph"/>
</dbReference>
<evidence type="ECO:0000256" key="1">
    <source>
        <dbReference type="ARBA" id="ARBA00004496"/>
    </source>
</evidence>
<dbReference type="SUPFAM" id="SSF55979">
    <property type="entry name" value="DNA clamp"/>
    <property type="match status" value="1"/>
</dbReference>
<evidence type="ECO:0000256" key="5">
    <source>
        <dbReference type="ARBA" id="ARBA00022695"/>
    </source>
</evidence>
<protein>
    <recommendedName>
        <fullName evidence="11">DNA polymerase III subunit beta</fullName>
    </recommendedName>
</protein>
<comment type="similarity">
    <text evidence="2">Belongs to the beta sliding clamp family.</text>
</comment>